<feature type="transmembrane region" description="Helical" evidence="7">
    <location>
        <begin position="216"/>
        <end position="237"/>
    </location>
</feature>
<keyword evidence="5 7" id="KW-0472">Membrane</keyword>
<feature type="transmembrane region" description="Helical" evidence="7">
    <location>
        <begin position="147"/>
        <end position="178"/>
    </location>
</feature>
<feature type="transmembrane region" description="Helical" evidence="7">
    <location>
        <begin position="257"/>
        <end position="276"/>
    </location>
</feature>
<feature type="transmembrane region" description="Helical" evidence="7">
    <location>
        <begin position="297"/>
        <end position="319"/>
    </location>
</feature>
<evidence type="ECO:0000313" key="9">
    <source>
        <dbReference type="Proteomes" id="UP000470470"/>
    </source>
</evidence>
<dbReference type="PANTHER" id="PTHR45649">
    <property type="entry name" value="AMINO-ACID PERMEASE BAT1"/>
    <property type="match status" value="1"/>
</dbReference>
<dbReference type="PANTHER" id="PTHR45649:SF26">
    <property type="entry name" value="OS04G0435100 PROTEIN"/>
    <property type="match status" value="1"/>
</dbReference>
<keyword evidence="2" id="KW-0813">Transport</keyword>
<dbReference type="PIRSF" id="PIRSF006060">
    <property type="entry name" value="AA_transporter"/>
    <property type="match status" value="1"/>
</dbReference>
<feature type="transmembrane region" description="Helical" evidence="7">
    <location>
        <begin position="349"/>
        <end position="374"/>
    </location>
</feature>
<dbReference type="Proteomes" id="UP000470470">
    <property type="component" value="Unassembled WGS sequence"/>
</dbReference>
<proteinExistence type="predicted"/>
<evidence type="ECO:0000256" key="6">
    <source>
        <dbReference type="SAM" id="MobiDB-lite"/>
    </source>
</evidence>
<feature type="region of interest" description="Disordered" evidence="6">
    <location>
        <begin position="1"/>
        <end position="28"/>
    </location>
</feature>
<organism evidence="8 9">
    <name type="scientific">Goekera deserti</name>
    <dbReference type="NCBI Taxonomy" id="2497753"/>
    <lineage>
        <taxon>Bacteria</taxon>
        <taxon>Bacillati</taxon>
        <taxon>Actinomycetota</taxon>
        <taxon>Actinomycetes</taxon>
        <taxon>Geodermatophilales</taxon>
        <taxon>Geodermatophilaceae</taxon>
        <taxon>Goekera</taxon>
    </lineage>
</organism>
<keyword evidence="4 7" id="KW-1133">Transmembrane helix</keyword>
<comment type="caution">
    <text evidence="8">The sequence shown here is derived from an EMBL/GenBank/DDBJ whole genome shotgun (WGS) entry which is preliminary data.</text>
</comment>
<feature type="transmembrane region" description="Helical" evidence="7">
    <location>
        <begin position="190"/>
        <end position="209"/>
    </location>
</feature>
<feature type="transmembrane region" description="Helical" evidence="7">
    <location>
        <begin position="74"/>
        <end position="94"/>
    </location>
</feature>
<feature type="transmembrane region" description="Helical" evidence="7">
    <location>
        <begin position="499"/>
        <end position="520"/>
    </location>
</feature>
<evidence type="ECO:0000256" key="1">
    <source>
        <dbReference type="ARBA" id="ARBA00004141"/>
    </source>
</evidence>
<evidence type="ECO:0000256" key="5">
    <source>
        <dbReference type="ARBA" id="ARBA00023136"/>
    </source>
</evidence>
<dbReference type="Pfam" id="PF13520">
    <property type="entry name" value="AA_permease_2"/>
    <property type="match status" value="1"/>
</dbReference>
<keyword evidence="3 7" id="KW-0812">Transmembrane</keyword>
<gene>
    <name evidence="8" type="ORF">G1H19_11430</name>
</gene>
<evidence type="ECO:0000313" key="8">
    <source>
        <dbReference type="EMBL" id="NEL54612.1"/>
    </source>
</evidence>
<comment type="subcellular location">
    <subcellularLocation>
        <location evidence="1">Membrane</location>
        <topology evidence="1">Multi-pass membrane protein</topology>
    </subcellularLocation>
</comment>
<sequence>MQAGSRVRRGPVPRREKSPGGHQRPGPCCALARTGGAGMTALSDPPRTAPDAADDSDLAGFGYQPQLHRSIGTFGSFAAGFSFVSILTTVFQLFSFGFDFGGPAFFWTWPLVFVGQLLVALCFAELAARYPISGSIYQWSSRLGGRLWGWTAGWLMLVGQVVTVAAAAIAMQIVLPAIWSGFQVLDSPTANAVLLGSGVLAVTTLINAVGIRAMSVINSIGVTCELVGVALLCVALFSKAERGPGVVLDTGIVGDSGYVWAFAVSALMAAYVMVGFDSAGELSEETRDPRRTAPRTILRALVVSGIGGALMLLATLMAAPSLTDGALGDPAQGLPSVLLSRLGEDLGRVFLVIVAIAVLVCTLAIQTATTRMMFSMARDRVLPFSAALAKVNRRTGAPILPAVVVGVLAIGLLVLNVHNESVFLALTSVCIMLLYIAYLMVTVPLLRRRLRGGWAQDDELFSLGRWGLAVNIGAVVWGTAMALNLAWPREAVFGTEWYLQFFPQLMLAGALLAGAVAYAVQRAQVRRDSAVLDPSPATAEVSR</sequence>
<feature type="transmembrane region" description="Helical" evidence="7">
    <location>
        <begin position="466"/>
        <end position="487"/>
    </location>
</feature>
<reference evidence="8 9" key="1">
    <citation type="submission" date="2020-02" db="EMBL/GenBank/DDBJ databases">
        <title>The whole genome sequence of CPCC 205119.</title>
        <authorList>
            <person name="Jiang Z."/>
        </authorList>
    </citation>
    <scope>NUCLEOTIDE SEQUENCE [LARGE SCALE GENOMIC DNA]</scope>
    <source>
        <strain evidence="8 9">CPCC 205119</strain>
    </source>
</reference>
<evidence type="ECO:0000256" key="3">
    <source>
        <dbReference type="ARBA" id="ARBA00022692"/>
    </source>
</evidence>
<evidence type="ECO:0000256" key="2">
    <source>
        <dbReference type="ARBA" id="ARBA00022448"/>
    </source>
</evidence>
<dbReference type="InterPro" id="IPR002293">
    <property type="entry name" value="AA/rel_permease1"/>
</dbReference>
<feature type="transmembrane region" description="Helical" evidence="7">
    <location>
        <begin position="421"/>
        <end position="446"/>
    </location>
</feature>
<feature type="transmembrane region" description="Helical" evidence="7">
    <location>
        <begin position="106"/>
        <end position="126"/>
    </location>
</feature>
<name>A0A7K3WDQ7_9ACTN</name>
<dbReference type="EMBL" id="JAAGWK010000015">
    <property type="protein sequence ID" value="NEL54612.1"/>
    <property type="molecule type" value="Genomic_DNA"/>
</dbReference>
<dbReference type="GO" id="GO:0022857">
    <property type="term" value="F:transmembrane transporter activity"/>
    <property type="evidence" value="ECO:0007669"/>
    <property type="project" value="InterPro"/>
</dbReference>
<feature type="transmembrane region" description="Helical" evidence="7">
    <location>
        <begin position="395"/>
        <end position="415"/>
    </location>
</feature>
<dbReference type="AlphaFoldDB" id="A0A7K3WDQ7"/>
<evidence type="ECO:0000256" key="7">
    <source>
        <dbReference type="SAM" id="Phobius"/>
    </source>
</evidence>
<protein>
    <submittedName>
        <fullName evidence="8">Amino acid permease</fullName>
    </submittedName>
</protein>
<evidence type="ECO:0000256" key="4">
    <source>
        <dbReference type="ARBA" id="ARBA00022989"/>
    </source>
</evidence>
<accession>A0A7K3WDQ7</accession>
<dbReference type="Gene3D" id="1.20.1740.10">
    <property type="entry name" value="Amino acid/polyamine transporter I"/>
    <property type="match status" value="1"/>
</dbReference>
<dbReference type="GO" id="GO:0016020">
    <property type="term" value="C:membrane"/>
    <property type="evidence" value="ECO:0007669"/>
    <property type="project" value="UniProtKB-SubCell"/>
</dbReference>
<feature type="compositionally biased region" description="Basic residues" evidence="6">
    <location>
        <begin position="1"/>
        <end position="12"/>
    </location>
</feature>
<keyword evidence="9" id="KW-1185">Reference proteome</keyword>